<reference evidence="1 2" key="1">
    <citation type="submission" date="2019-08" db="EMBL/GenBank/DDBJ databases">
        <title>In-depth cultivation of the pig gut microbiome towards novel bacterial diversity and tailored functional studies.</title>
        <authorList>
            <person name="Wylensek D."/>
            <person name="Hitch T.C.A."/>
            <person name="Clavel T."/>
        </authorList>
    </citation>
    <scope>NUCLEOTIDE SEQUENCE [LARGE SCALE GENOMIC DNA]</scope>
    <source>
        <strain evidence="1 2">BL-178-WT-3A</strain>
    </source>
</reference>
<dbReference type="PANTHER" id="PTHR35788:SF1">
    <property type="entry name" value="EXPORTED PROTEIN"/>
    <property type="match status" value="1"/>
</dbReference>
<dbReference type="Pfam" id="PF04294">
    <property type="entry name" value="VanW"/>
    <property type="match status" value="1"/>
</dbReference>
<evidence type="ECO:0000313" key="2">
    <source>
        <dbReference type="Proteomes" id="UP000471052"/>
    </source>
</evidence>
<dbReference type="PANTHER" id="PTHR35788">
    <property type="entry name" value="EXPORTED PROTEIN-RELATED"/>
    <property type="match status" value="1"/>
</dbReference>
<dbReference type="EMBL" id="VUNP01000004">
    <property type="protein sequence ID" value="MST53110.1"/>
    <property type="molecule type" value="Genomic_DNA"/>
</dbReference>
<dbReference type="GeneID" id="58528183"/>
<dbReference type="InterPro" id="IPR052913">
    <property type="entry name" value="Glycopeptide_resist_protein"/>
</dbReference>
<dbReference type="Proteomes" id="UP000471052">
    <property type="component" value="Unassembled WGS sequence"/>
</dbReference>
<proteinExistence type="predicted"/>
<protein>
    <submittedName>
        <fullName evidence="1">Vancomycin resistance protein</fullName>
    </submittedName>
</protein>
<dbReference type="InterPro" id="IPR007391">
    <property type="entry name" value="Vancomycin_resist_VanW"/>
</dbReference>
<dbReference type="RefSeq" id="WP_020916717.1">
    <property type="nucleotide sequence ID" value="NZ_JADYVC010000057.1"/>
</dbReference>
<organism evidence="1 2">
    <name type="scientific">Streptococcus alactolyticus</name>
    <dbReference type="NCBI Taxonomy" id="29389"/>
    <lineage>
        <taxon>Bacteria</taxon>
        <taxon>Bacillati</taxon>
        <taxon>Bacillota</taxon>
        <taxon>Bacilli</taxon>
        <taxon>Lactobacillales</taxon>
        <taxon>Streptococcaceae</taxon>
        <taxon>Streptococcus</taxon>
    </lineage>
</organism>
<evidence type="ECO:0000313" key="1">
    <source>
        <dbReference type="EMBL" id="MST53110.1"/>
    </source>
</evidence>
<comment type="caution">
    <text evidence="1">The sequence shown here is derived from an EMBL/GenBank/DDBJ whole genome shotgun (WGS) entry which is preliminary data.</text>
</comment>
<dbReference type="OrthoDB" id="9813301at2"/>
<name>A0A6N7WMF6_STRAY</name>
<sequence>MVFWNKDLLFSEISPTTYKISVYKEIFKRHLKNAREKKVFATTKSDQLLPNVVSVHQSNLIKKGPGIDPELQYNKAHNIDIASRTMDKIIMEPGEEFSFWHLVGKINEKKGYMDGRVIIGDSVEAETGGGLCNLANTLNLLILHSPLEITELNTHSDALAADFDHRVPFANGTSVAYNYVDYRFKNSTDQTIQICMSVQGETLEAELRSEKPFDNRYELLEEDHHVIRKNDKYYRRSQIYRQTIDKKSEEVTAKELIWDNKSQIMFDPKLIPAEMIRS</sequence>
<accession>A0A6N7WMF6</accession>
<gene>
    <name evidence="1" type="ORF">FYJ82_01380</name>
</gene>
<dbReference type="AlphaFoldDB" id="A0A6N7WMF6"/>